<sequence length="246" mass="28813">MELKNHFETSGQWLFRWRSYLPAVLLLPLIFAASNFERPWGRHDVQEFWELFCIAVTLLGLTVRVLVAGFVPGGTSGRNTKKQVADSLNTTGIYSVCRHPLYLGNFLVALGWAMFYHDGWLIAVFCMAFWLYYERIMMTEEAFLREKFGDEFRTWAAQTPAFIPQLRKWKKPELRFSVRTMIRREYLTFVGAMLVFVTLELLEHWHVEGQVALESFWPWLLALTGMTFLAVRLLHKCTRCLAEEGR</sequence>
<dbReference type="EMBL" id="CP036266">
    <property type="protein sequence ID" value="QDT21331.1"/>
    <property type="molecule type" value="Genomic_DNA"/>
</dbReference>
<dbReference type="RefSeq" id="WP_145185498.1">
    <property type="nucleotide sequence ID" value="NZ_CP036266.1"/>
</dbReference>
<keyword evidence="6" id="KW-0489">Methyltransferase</keyword>
<feature type="transmembrane region" description="Helical" evidence="5">
    <location>
        <begin position="20"/>
        <end position="36"/>
    </location>
</feature>
<keyword evidence="3 5" id="KW-1133">Transmembrane helix</keyword>
<accession>A0A517PPN0</accession>
<gene>
    <name evidence="6" type="ORF">HG66A1_31300</name>
</gene>
<evidence type="ECO:0000256" key="1">
    <source>
        <dbReference type="ARBA" id="ARBA00004127"/>
    </source>
</evidence>
<dbReference type="Gene3D" id="1.20.120.1630">
    <property type="match status" value="1"/>
</dbReference>
<reference evidence="6 7" key="1">
    <citation type="submission" date="2019-02" db="EMBL/GenBank/DDBJ databases">
        <title>Deep-cultivation of Planctomycetes and their phenomic and genomic characterization uncovers novel biology.</title>
        <authorList>
            <person name="Wiegand S."/>
            <person name="Jogler M."/>
            <person name="Boedeker C."/>
            <person name="Pinto D."/>
            <person name="Vollmers J."/>
            <person name="Rivas-Marin E."/>
            <person name="Kohn T."/>
            <person name="Peeters S.H."/>
            <person name="Heuer A."/>
            <person name="Rast P."/>
            <person name="Oberbeckmann S."/>
            <person name="Bunk B."/>
            <person name="Jeske O."/>
            <person name="Meyerdierks A."/>
            <person name="Storesund J.E."/>
            <person name="Kallscheuer N."/>
            <person name="Luecker S."/>
            <person name="Lage O.M."/>
            <person name="Pohl T."/>
            <person name="Merkel B.J."/>
            <person name="Hornburger P."/>
            <person name="Mueller R.-W."/>
            <person name="Bruemmer F."/>
            <person name="Labrenz M."/>
            <person name="Spormann A.M."/>
            <person name="Op den Camp H."/>
            <person name="Overmann J."/>
            <person name="Amann R."/>
            <person name="Jetten M.S.M."/>
            <person name="Mascher T."/>
            <person name="Medema M.H."/>
            <person name="Devos D.P."/>
            <person name="Kaster A.-K."/>
            <person name="Ovreas L."/>
            <person name="Rohde M."/>
            <person name="Galperin M.Y."/>
            <person name="Jogler C."/>
        </authorList>
    </citation>
    <scope>NUCLEOTIDE SEQUENCE [LARGE SCALE GENOMIC DNA]</scope>
    <source>
        <strain evidence="6 7">HG66A1</strain>
    </source>
</reference>
<feature type="transmembrane region" description="Helical" evidence="5">
    <location>
        <begin position="48"/>
        <end position="71"/>
    </location>
</feature>
<proteinExistence type="predicted"/>
<keyword evidence="7" id="KW-1185">Reference proteome</keyword>
<feature type="transmembrane region" description="Helical" evidence="5">
    <location>
        <begin position="186"/>
        <end position="204"/>
    </location>
</feature>
<evidence type="ECO:0000256" key="5">
    <source>
        <dbReference type="SAM" id="Phobius"/>
    </source>
</evidence>
<name>A0A517PPN0_9PLAN</name>
<dbReference type="AlphaFoldDB" id="A0A517PPN0"/>
<evidence type="ECO:0000256" key="2">
    <source>
        <dbReference type="ARBA" id="ARBA00022692"/>
    </source>
</evidence>
<evidence type="ECO:0000313" key="6">
    <source>
        <dbReference type="EMBL" id="QDT21331.1"/>
    </source>
</evidence>
<dbReference type="GO" id="GO:0012505">
    <property type="term" value="C:endomembrane system"/>
    <property type="evidence" value="ECO:0007669"/>
    <property type="project" value="UniProtKB-SubCell"/>
</dbReference>
<dbReference type="InterPro" id="IPR007318">
    <property type="entry name" value="Phopholipid_MeTrfase"/>
</dbReference>
<feature type="transmembrane region" description="Helical" evidence="5">
    <location>
        <begin position="109"/>
        <end position="133"/>
    </location>
</feature>
<keyword evidence="4 5" id="KW-0472">Membrane</keyword>
<dbReference type="PANTHER" id="PTHR12714">
    <property type="entry name" value="PROTEIN-S ISOPRENYLCYSTEINE O-METHYLTRANSFERASE"/>
    <property type="match status" value="1"/>
</dbReference>
<comment type="subcellular location">
    <subcellularLocation>
        <location evidence="1">Endomembrane system</location>
        <topology evidence="1">Multi-pass membrane protein</topology>
    </subcellularLocation>
</comment>
<dbReference type="GO" id="GO:0008168">
    <property type="term" value="F:methyltransferase activity"/>
    <property type="evidence" value="ECO:0007669"/>
    <property type="project" value="UniProtKB-KW"/>
</dbReference>
<keyword evidence="2 5" id="KW-0812">Transmembrane</keyword>
<keyword evidence="6" id="KW-0808">Transferase</keyword>
<dbReference type="Pfam" id="PF04191">
    <property type="entry name" value="PEMT"/>
    <property type="match status" value="1"/>
</dbReference>
<protein>
    <submittedName>
        <fullName evidence="6">Isoprenylcysteine carboxyl methyltransferase (ICMT) family protein</fullName>
    </submittedName>
</protein>
<feature type="transmembrane region" description="Helical" evidence="5">
    <location>
        <begin position="216"/>
        <end position="234"/>
    </location>
</feature>
<dbReference type="OrthoDB" id="5471300at2"/>
<dbReference type="PANTHER" id="PTHR12714:SF9">
    <property type="entry name" value="PROTEIN-S-ISOPRENYLCYSTEINE O-METHYLTRANSFERASE"/>
    <property type="match status" value="1"/>
</dbReference>
<evidence type="ECO:0000313" key="7">
    <source>
        <dbReference type="Proteomes" id="UP000320421"/>
    </source>
</evidence>
<dbReference type="GO" id="GO:0032259">
    <property type="term" value="P:methylation"/>
    <property type="evidence" value="ECO:0007669"/>
    <property type="project" value="UniProtKB-KW"/>
</dbReference>
<evidence type="ECO:0000256" key="3">
    <source>
        <dbReference type="ARBA" id="ARBA00022989"/>
    </source>
</evidence>
<dbReference type="Proteomes" id="UP000320421">
    <property type="component" value="Chromosome"/>
</dbReference>
<organism evidence="6 7">
    <name type="scientific">Gimesia chilikensis</name>
    <dbReference type="NCBI Taxonomy" id="2605989"/>
    <lineage>
        <taxon>Bacteria</taxon>
        <taxon>Pseudomonadati</taxon>
        <taxon>Planctomycetota</taxon>
        <taxon>Planctomycetia</taxon>
        <taxon>Planctomycetales</taxon>
        <taxon>Planctomycetaceae</taxon>
        <taxon>Gimesia</taxon>
    </lineage>
</organism>
<evidence type="ECO:0000256" key="4">
    <source>
        <dbReference type="ARBA" id="ARBA00023136"/>
    </source>
</evidence>